<keyword evidence="4" id="KW-1185">Reference proteome</keyword>
<feature type="transmembrane region" description="Helical" evidence="1">
    <location>
        <begin position="112"/>
        <end position="133"/>
    </location>
</feature>
<evidence type="ECO:0000256" key="2">
    <source>
        <dbReference type="SAM" id="SignalP"/>
    </source>
</evidence>
<feature type="chain" id="PRO_5042261300" evidence="2">
    <location>
        <begin position="17"/>
        <end position="203"/>
    </location>
</feature>
<name>A0AAD7U958_9STRA</name>
<gene>
    <name evidence="3" type="ORF">CTAYLR_006781</name>
</gene>
<dbReference type="Pfam" id="PF11282">
    <property type="entry name" value="DUF3082"/>
    <property type="match status" value="1"/>
</dbReference>
<evidence type="ECO:0000256" key="1">
    <source>
        <dbReference type="SAM" id="Phobius"/>
    </source>
</evidence>
<evidence type="ECO:0000313" key="3">
    <source>
        <dbReference type="EMBL" id="KAJ8599288.1"/>
    </source>
</evidence>
<keyword evidence="1" id="KW-0472">Membrane</keyword>
<feature type="transmembrane region" description="Helical" evidence="1">
    <location>
        <begin position="154"/>
        <end position="182"/>
    </location>
</feature>
<dbReference type="AlphaFoldDB" id="A0AAD7U958"/>
<keyword evidence="1" id="KW-0812">Transmembrane</keyword>
<organism evidence="3 4">
    <name type="scientific">Chrysophaeum taylorii</name>
    <dbReference type="NCBI Taxonomy" id="2483200"/>
    <lineage>
        <taxon>Eukaryota</taxon>
        <taxon>Sar</taxon>
        <taxon>Stramenopiles</taxon>
        <taxon>Ochrophyta</taxon>
        <taxon>Pelagophyceae</taxon>
        <taxon>Pelagomonadales</taxon>
        <taxon>Pelagomonadaceae</taxon>
        <taxon>Chrysophaeum</taxon>
    </lineage>
</organism>
<proteinExistence type="predicted"/>
<sequence length="203" mass="21570">MGLAVIMAMLAVPCQTFSNTGGTIVRRATVLRRETPIDVDESPRLKFRTTVDAPVAPEVKKTKAQMNTINQQLLAEIEAARGSIRLEAPQVEEKEDIDFSDVNPLVALSSSVVTMVVAYYMFTFTTFMAASFADHPFTSSYYPIERFAGFLRQAIVGLSSLLTGLTALTGAGVGVLGITVAFGGGSSSSGEPGAAEPRPDEAD</sequence>
<dbReference type="EMBL" id="JAQMWT010000574">
    <property type="protein sequence ID" value="KAJ8599288.1"/>
    <property type="molecule type" value="Genomic_DNA"/>
</dbReference>
<dbReference type="Proteomes" id="UP001230188">
    <property type="component" value="Unassembled WGS sequence"/>
</dbReference>
<feature type="signal peptide" evidence="2">
    <location>
        <begin position="1"/>
        <end position="16"/>
    </location>
</feature>
<keyword evidence="1" id="KW-1133">Transmembrane helix</keyword>
<keyword evidence="2" id="KW-0732">Signal</keyword>
<comment type="caution">
    <text evidence="3">The sequence shown here is derived from an EMBL/GenBank/DDBJ whole genome shotgun (WGS) entry which is preliminary data.</text>
</comment>
<accession>A0AAD7U958</accession>
<protein>
    <submittedName>
        <fullName evidence="3">Uncharacterized protein</fullName>
    </submittedName>
</protein>
<dbReference type="InterPro" id="IPR021434">
    <property type="entry name" value="DUF3082"/>
</dbReference>
<evidence type="ECO:0000313" key="4">
    <source>
        <dbReference type="Proteomes" id="UP001230188"/>
    </source>
</evidence>
<reference evidence="3" key="1">
    <citation type="submission" date="2023-01" db="EMBL/GenBank/DDBJ databases">
        <title>Metagenome sequencing of chrysophaentin producing Chrysophaeum taylorii.</title>
        <authorList>
            <person name="Davison J."/>
            <person name="Bewley C."/>
        </authorList>
    </citation>
    <scope>NUCLEOTIDE SEQUENCE</scope>
    <source>
        <strain evidence="3">NIES-1699</strain>
    </source>
</reference>